<dbReference type="InterPro" id="IPR003439">
    <property type="entry name" value="ABC_transporter-like_ATP-bd"/>
</dbReference>
<dbReference type="Proteomes" id="UP000319499">
    <property type="component" value="Unassembled WGS sequence"/>
</dbReference>
<comment type="subcellular location">
    <subcellularLocation>
        <location evidence="1">Cytoplasm</location>
    </subcellularLocation>
</comment>
<evidence type="ECO:0000313" key="19">
    <source>
        <dbReference type="Proteomes" id="UP000319499"/>
    </source>
</evidence>
<name>A0A563DKZ7_9FLAO</name>
<evidence type="ECO:0000256" key="15">
    <source>
        <dbReference type="ARBA" id="ARBA00039316"/>
    </source>
</evidence>
<accession>A0A563DKZ7</accession>
<keyword evidence="6" id="KW-0227">DNA damage</keyword>
<dbReference type="PROSITE" id="PS50893">
    <property type="entry name" value="ABC_TRANSPORTER_2"/>
    <property type="match status" value="1"/>
</dbReference>
<dbReference type="Pfam" id="PF17755">
    <property type="entry name" value="UvrA_DNA-bind"/>
    <property type="match status" value="1"/>
</dbReference>
<evidence type="ECO:0000256" key="8">
    <source>
        <dbReference type="ARBA" id="ARBA00022771"/>
    </source>
</evidence>
<keyword evidence="7" id="KW-0228">DNA excision</keyword>
<keyword evidence="5" id="KW-0547">Nucleotide-binding</keyword>
<keyword evidence="4" id="KW-0677">Repeat</keyword>
<dbReference type="RefSeq" id="WP_146291385.1">
    <property type="nucleotide sequence ID" value="NZ_SELH01000011.1"/>
</dbReference>
<dbReference type="Gene3D" id="3.30.190.20">
    <property type="match status" value="1"/>
</dbReference>
<dbReference type="InterPro" id="IPR041102">
    <property type="entry name" value="UvrA_inter"/>
</dbReference>
<dbReference type="GO" id="GO:0008270">
    <property type="term" value="F:zinc ion binding"/>
    <property type="evidence" value="ECO:0007669"/>
    <property type="project" value="UniProtKB-KW"/>
</dbReference>
<comment type="caution">
    <text evidence="18">The sequence shown here is derived from an EMBL/GenBank/DDBJ whole genome shotgun (WGS) entry which is preliminary data.</text>
</comment>
<dbReference type="AlphaFoldDB" id="A0A563DKZ7"/>
<evidence type="ECO:0000256" key="10">
    <source>
        <dbReference type="ARBA" id="ARBA00022840"/>
    </source>
</evidence>
<sequence>MNTQTSSLKANQDSEDILIKNAHLHNLKNINVSIPKNKLTVITGVSGSGKSTLAFDTLYAEGQRRYVESLSSYARQFLGKLEKPQVDDIVGLAPAIAIQQKVISDNPRSTVGTTTEIYDYLRLLFSRVGKTYSPISGKEVKKDEVSDVVRYVESLPEGGKYLLLSPLEVQGRDFSELLKLLKGQGYVRLEIGGKVVTMEDLESFGFTPEPEVDILLVVERFSVEHNEEALQRFADSVQIAFYEGKGDCFIKNTETGVTQKFSNAFELDGMQFLEPTIHFFSFNNPYGACPTCEGYGRVLGIDEELVIPNKNLSIYEDAVFAWKGEKMSEWKEHFIKETAQAKFPIHKPYFELTSEQKNLLWRGNGSKKFPCLDNFFKMLEENTYKIQYRVMLSRYRGKTTCPDCNGKRLRPETYFVKIDESSVNDWIDLPLDELSERIKQLKLSDYQKQIAKRLLFEINSRISFLLDVGLGYLTLNRASNTLSGGESQRINLATSLGSSLVGSIYILDEPSIGLHGRDTDRLISVLKKLRDLGNTVVVVEHDEDIMKTADYLVDIGPNAGTLGGEVVFAGTYKQMMKTQTLTSDYLNGVKKIEVPKTRRKTKEFIEITGARQNNLKGIDVKLPMYCLTVVTGVSGSGKSTLMKGIVAPALQRKLGISGDRPGAFSELKGNWKEIEHLELVDQNPIGKSSRSNPATYVKAFDDIRDLFAKQKLSKLNDYKPKHFSFNVEGGRCETCQGEGRIKVEMQFMADIELECESCHGKRFKQEILEVTFEGKNIADILEMTVEESIQFFNTHKQAKIVNKLQPLEEVGLGYLQLGQSSGTLSGGEAQRIKLASFLIKGNTTNKTLFIFDEPSTGLHFDDINKLLKSFYALIEKGHSVMVIEHHPDIIKCADYLVDIGPEAGVHGGEVVFTGTPEEIIKCKKSYTGKYLKEKLSI</sequence>
<evidence type="ECO:0000256" key="3">
    <source>
        <dbReference type="ARBA" id="ARBA00022723"/>
    </source>
</evidence>
<evidence type="ECO:0000256" key="2">
    <source>
        <dbReference type="ARBA" id="ARBA00022490"/>
    </source>
</evidence>
<dbReference type="InterPro" id="IPR027417">
    <property type="entry name" value="P-loop_NTPase"/>
</dbReference>
<evidence type="ECO:0000256" key="12">
    <source>
        <dbReference type="ARBA" id="ARBA00023125"/>
    </source>
</evidence>
<dbReference type="GO" id="GO:0004518">
    <property type="term" value="F:nuclease activity"/>
    <property type="evidence" value="ECO:0007669"/>
    <property type="project" value="UniProtKB-KW"/>
</dbReference>
<evidence type="ECO:0000256" key="7">
    <source>
        <dbReference type="ARBA" id="ARBA00022769"/>
    </source>
</evidence>
<dbReference type="InterPro" id="IPR017871">
    <property type="entry name" value="ABC_transporter-like_CS"/>
</dbReference>
<dbReference type="PANTHER" id="PTHR43152:SF3">
    <property type="entry name" value="UVRABC SYSTEM PROTEIN A"/>
    <property type="match status" value="1"/>
</dbReference>
<keyword evidence="13" id="KW-0234">DNA repair</keyword>
<keyword evidence="10" id="KW-0067">ATP-binding</keyword>
<dbReference type="OrthoDB" id="9809851at2"/>
<evidence type="ECO:0000256" key="13">
    <source>
        <dbReference type="ARBA" id="ARBA00023204"/>
    </source>
</evidence>
<keyword evidence="2" id="KW-0963">Cytoplasm</keyword>
<reference evidence="18 19" key="1">
    <citation type="submission" date="2019-02" db="EMBL/GenBank/DDBJ databases">
        <title>Apibacter muscae sp. nov.: a novel member of the house fly microbiota.</title>
        <authorList>
            <person name="Park R."/>
        </authorList>
    </citation>
    <scope>NUCLEOTIDE SEQUENCE [LARGE SCALE GENOMIC DNA]</scope>
    <source>
        <strain evidence="18 19">AL1</strain>
    </source>
</reference>
<keyword evidence="19" id="KW-1185">Reference proteome</keyword>
<evidence type="ECO:0000256" key="11">
    <source>
        <dbReference type="ARBA" id="ARBA00022881"/>
    </source>
</evidence>
<evidence type="ECO:0000256" key="16">
    <source>
        <dbReference type="ARBA" id="ARBA00042156"/>
    </source>
</evidence>
<dbReference type="Gene3D" id="1.10.8.280">
    <property type="entry name" value="ABC transporter ATPase domain-like"/>
    <property type="match status" value="1"/>
</dbReference>
<dbReference type="EMBL" id="SELH01000011">
    <property type="protein sequence ID" value="TWP30692.1"/>
    <property type="molecule type" value="Genomic_DNA"/>
</dbReference>
<evidence type="ECO:0000256" key="14">
    <source>
        <dbReference type="ARBA" id="ARBA00038000"/>
    </source>
</evidence>
<keyword evidence="12" id="KW-0238">DNA-binding</keyword>
<feature type="domain" description="ABC transporter" evidence="17">
    <location>
        <begin position="589"/>
        <end position="932"/>
    </location>
</feature>
<evidence type="ECO:0000259" key="17">
    <source>
        <dbReference type="PROSITE" id="PS50893"/>
    </source>
</evidence>
<dbReference type="GO" id="GO:0003677">
    <property type="term" value="F:DNA binding"/>
    <property type="evidence" value="ECO:0007669"/>
    <property type="project" value="UniProtKB-KW"/>
</dbReference>
<comment type="similarity">
    <text evidence="14">Belongs to the ABC transporter superfamily. UvrA family.</text>
</comment>
<evidence type="ECO:0000256" key="1">
    <source>
        <dbReference type="ARBA" id="ARBA00004496"/>
    </source>
</evidence>
<dbReference type="GO" id="GO:0005524">
    <property type="term" value="F:ATP binding"/>
    <property type="evidence" value="ECO:0007669"/>
    <property type="project" value="UniProtKB-KW"/>
</dbReference>
<dbReference type="InterPro" id="IPR041552">
    <property type="entry name" value="UvrA_DNA-bd"/>
</dbReference>
<evidence type="ECO:0000256" key="5">
    <source>
        <dbReference type="ARBA" id="ARBA00022741"/>
    </source>
</evidence>
<dbReference type="Pfam" id="PF17760">
    <property type="entry name" value="UvrA_inter"/>
    <property type="match status" value="1"/>
</dbReference>
<dbReference type="NCBIfam" id="TIGR00630">
    <property type="entry name" value="uvra"/>
    <property type="match status" value="1"/>
</dbReference>
<proteinExistence type="inferred from homology"/>
<dbReference type="GO" id="GO:0016887">
    <property type="term" value="F:ATP hydrolysis activity"/>
    <property type="evidence" value="ECO:0007669"/>
    <property type="project" value="InterPro"/>
</dbReference>
<dbReference type="GO" id="GO:0005737">
    <property type="term" value="C:cytoplasm"/>
    <property type="evidence" value="ECO:0007669"/>
    <property type="project" value="UniProtKB-SubCell"/>
</dbReference>
<evidence type="ECO:0000256" key="4">
    <source>
        <dbReference type="ARBA" id="ARBA00022737"/>
    </source>
</evidence>
<dbReference type="GO" id="GO:0009380">
    <property type="term" value="C:excinuclease repair complex"/>
    <property type="evidence" value="ECO:0007669"/>
    <property type="project" value="InterPro"/>
</dbReference>
<dbReference type="InterPro" id="IPR004602">
    <property type="entry name" value="UvrA"/>
</dbReference>
<dbReference type="Gene3D" id="1.20.1580.10">
    <property type="entry name" value="ABC transporter ATPase like domain"/>
    <property type="match status" value="3"/>
</dbReference>
<dbReference type="Gene3D" id="3.40.50.300">
    <property type="entry name" value="P-loop containing nucleotide triphosphate hydrolases"/>
    <property type="match status" value="3"/>
</dbReference>
<evidence type="ECO:0000313" key="18">
    <source>
        <dbReference type="EMBL" id="TWP30692.1"/>
    </source>
</evidence>
<keyword evidence="9" id="KW-0862">Zinc</keyword>
<gene>
    <name evidence="18" type="primary">uvrA</name>
    <name evidence="18" type="ORF">ETU09_01435</name>
</gene>
<keyword evidence="3" id="KW-0479">Metal-binding</keyword>
<keyword evidence="8" id="KW-0863">Zinc-finger</keyword>
<dbReference type="SUPFAM" id="SSF52540">
    <property type="entry name" value="P-loop containing nucleoside triphosphate hydrolases"/>
    <property type="match status" value="2"/>
</dbReference>
<dbReference type="GO" id="GO:0006289">
    <property type="term" value="P:nucleotide-excision repair"/>
    <property type="evidence" value="ECO:0007669"/>
    <property type="project" value="InterPro"/>
</dbReference>
<dbReference type="PANTHER" id="PTHR43152">
    <property type="entry name" value="UVRABC SYSTEM PROTEIN A"/>
    <property type="match status" value="1"/>
</dbReference>
<evidence type="ECO:0000256" key="6">
    <source>
        <dbReference type="ARBA" id="ARBA00022763"/>
    </source>
</evidence>
<protein>
    <recommendedName>
        <fullName evidence="15">UvrABC system protein A</fullName>
    </recommendedName>
    <alternativeName>
        <fullName evidence="16">Excinuclease ABC subunit A</fullName>
    </alternativeName>
</protein>
<evidence type="ECO:0000256" key="9">
    <source>
        <dbReference type="ARBA" id="ARBA00022833"/>
    </source>
</evidence>
<organism evidence="18 19">
    <name type="scientific">Apibacter muscae</name>
    <dbReference type="NCBI Taxonomy" id="2509004"/>
    <lineage>
        <taxon>Bacteria</taxon>
        <taxon>Pseudomonadati</taxon>
        <taxon>Bacteroidota</taxon>
        <taxon>Flavobacteriia</taxon>
        <taxon>Flavobacteriales</taxon>
        <taxon>Weeksellaceae</taxon>
        <taxon>Apibacter</taxon>
    </lineage>
</organism>
<dbReference type="PROSITE" id="PS00211">
    <property type="entry name" value="ABC_TRANSPORTER_1"/>
    <property type="match status" value="2"/>
</dbReference>
<keyword evidence="11" id="KW-0267">Excision nuclease</keyword>